<protein>
    <submittedName>
        <fullName evidence="1">Uncharacterized protein</fullName>
    </submittedName>
</protein>
<proteinExistence type="predicted"/>
<reference evidence="1 2" key="1">
    <citation type="submission" date="2017-03" db="EMBL/GenBank/DDBJ databases">
        <title>Genome of the blue death feigning beetle - Asbolus verrucosus.</title>
        <authorList>
            <person name="Rider S.D."/>
        </authorList>
    </citation>
    <scope>NUCLEOTIDE SEQUENCE [LARGE SCALE GENOMIC DNA]</scope>
    <source>
        <strain evidence="1">Butters</strain>
        <tissue evidence="1">Head and leg muscle</tissue>
    </source>
</reference>
<gene>
    <name evidence="1" type="ORF">BDFB_014578</name>
</gene>
<sequence>MKLTEIASGENESTWDIVRNAELKKLLKDIEENIPDLWKDELPTREHMQVIFKIRKNVSKFEEKLGSEENDLQRKVTGIIEEAKGSLMGMKMNPQMKAPLKRR</sequence>
<evidence type="ECO:0000313" key="2">
    <source>
        <dbReference type="Proteomes" id="UP000292052"/>
    </source>
</evidence>
<organism evidence="1 2">
    <name type="scientific">Asbolus verrucosus</name>
    <name type="common">Desert ironclad beetle</name>
    <dbReference type="NCBI Taxonomy" id="1661398"/>
    <lineage>
        <taxon>Eukaryota</taxon>
        <taxon>Metazoa</taxon>
        <taxon>Ecdysozoa</taxon>
        <taxon>Arthropoda</taxon>
        <taxon>Hexapoda</taxon>
        <taxon>Insecta</taxon>
        <taxon>Pterygota</taxon>
        <taxon>Neoptera</taxon>
        <taxon>Endopterygota</taxon>
        <taxon>Coleoptera</taxon>
        <taxon>Polyphaga</taxon>
        <taxon>Cucujiformia</taxon>
        <taxon>Tenebrionidae</taxon>
        <taxon>Pimeliinae</taxon>
        <taxon>Asbolus</taxon>
    </lineage>
</organism>
<comment type="caution">
    <text evidence="1">The sequence shown here is derived from an EMBL/GenBank/DDBJ whole genome shotgun (WGS) entry which is preliminary data.</text>
</comment>
<dbReference type="EMBL" id="QDEB01040815">
    <property type="protein sequence ID" value="RZC38702.1"/>
    <property type="molecule type" value="Genomic_DNA"/>
</dbReference>
<dbReference type="OrthoDB" id="8188991at2759"/>
<dbReference type="Proteomes" id="UP000292052">
    <property type="component" value="Unassembled WGS sequence"/>
</dbReference>
<evidence type="ECO:0000313" key="1">
    <source>
        <dbReference type="EMBL" id="RZC38702.1"/>
    </source>
</evidence>
<accession>A0A482W0N0</accession>
<name>A0A482W0N0_ASBVE</name>
<keyword evidence="2" id="KW-1185">Reference proteome</keyword>
<dbReference type="AlphaFoldDB" id="A0A482W0N0"/>
<feature type="non-terminal residue" evidence="1">
    <location>
        <position position="103"/>
    </location>
</feature>